<dbReference type="InterPro" id="IPR039798">
    <property type="entry name" value="Sulfhydryl_oxidase"/>
</dbReference>
<sequence>MAQRCGRATSRFAAQTRSRLRRSAASALCLCFYLLLPSAAEAGLYTASDQIQPLTPENAGALLVNSTAAIVVEFYASWCGHCVAFAPVYKELARDIKEWKPALDLAAIDCAAKDNRRFCSSYGITGYPSLKFFHAFSQASSTGRFIRGFHHDFSAIRQKLIDKLETHKDLWPPACPPLEPTSQAEVDRLFETNSVQHLALIFEKNTSYIGREVTLDLLQFENIAVRRVLSTEKDLVTLLGVTDFPSCYLYYPGGTFTRLQVNLEARTFYSSALQRLPGVVRSGKPPPVSLDVLANNTKEPWRPFNSSRVYMADLESALHYSLRVEVAAHPVIRKDALTSLKKYVAVLAKYFPGRPVVMNLLRSVDRWLQSQPGDEIQYEALEGILDNSAQTPNTALPEGETWVGCQGSQPHLRRYPCGVWTLFHVLTVVQSSSGGSTDPREVLGAMRGYVRSFFGCRHCAEHFENMARESMVGVRTAPAAAAWLWSRHNVVNNRLAGALSEDPNFPKIQWPSPEMCPSCHTVDANGDHKWNDKEVLRFLPSYFSASGILTDYLEDESKVLEKQRLKHAARKARDAPDPVAPTPSSVQGEEEDEEEELQDEEEEAGEGGADAGEMGAEPSEPTPWDQPAMDLDPGPGRGRGRGLRRPSIVGMRLRGVQEDIVDLDSFVNQLYNAKALRLAASSRVKQRSLQRKEEREPGPRLRLGMELDAGLGMVGLQPMEADYEPDAQKREAFAEELDPRGRWMSVLSIGFSRVDISLCVILYALSSMCLLAMYLFFKNRFRLRRKAVLP</sequence>
<dbReference type="InterPro" id="IPR041269">
    <property type="entry name" value="QSOX_Trx1"/>
</dbReference>
<dbReference type="InterPro" id="IPR013766">
    <property type="entry name" value="Thioredoxin_domain"/>
</dbReference>
<evidence type="ECO:0000256" key="3">
    <source>
        <dbReference type="ARBA" id="ARBA00006041"/>
    </source>
</evidence>
<evidence type="ECO:0000256" key="11">
    <source>
        <dbReference type="ARBA" id="ARBA00045804"/>
    </source>
</evidence>
<dbReference type="PROSITE" id="PS51324">
    <property type="entry name" value="ERV_ALR"/>
    <property type="match status" value="1"/>
</dbReference>
<evidence type="ECO:0000256" key="13">
    <source>
        <dbReference type="RuleBase" id="RU371123"/>
    </source>
</evidence>
<dbReference type="FunCoup" id="A0A6P7MAN6">
    <property type="interactions" value="558"/>
</dbReference>
<evidence type="ECO:0000256" key="12">
    <source>
        <dbReference type="ARBA" id="ARBA00048864"/>
    </source>
</evidence>
<evidence type="ECO:0000256" key="15">
    <source>
        <dbReference type="SAM" id="SignalP"/>
    </source>
</evidence>
<evidence type="ECO:0000256" key="5">
    <source>
        <dbReference type="ARBA" id="ARBA00022630"/>
    </source>
</evidence>
<dbReference type="CTD" id="5768"/>
<reference evidence="19" key="1">
    <citation type="submission" date="2025-08" db="UniProtKB">
        <authorList>
            <consortium name="RefSeq"/>
        </authorList>
    </citation>
    <scope>IDENTIFICATION</scope>
</reference>
<feature type="domain" description="ERV/ALR sulfhydryl oxidase" evidence="16">
    <location>
        <begin position="408"/>
        <end position="510"/>
    </location>
</feature>
<gene>
    <name evidence="19" type="primary">qsox1</name>
</gene>
<evidence type="ECO:0000256" key="1">
    <source>
        <dbReference type="ARBA" id="ARBA00001974"/>
    </source>
</evidence>
<dbReference type="PROSITE" id="PS00194">
    <property type="entry name" value="THIOREDOXIN_1"/>
    <property type="match status" value="1"/>
</dbReference>
<keyword evidence="4" id="KW-0964">Secreted</keyword>
<evidence type="ECO:0000256" key="14">
    <source>
        <dbReference type="SAM" id="MobiDB-lite"/>
    </source>
</evidence>
<name>A0A6P7MAN6_BETSP</name>
<dbReference type="Pfam" id="PF18108">
    <property type="entry name" value="QSOX_Trx1"/>
    <property type="match status" value="1"/>
</dbReference>
<keyword evidence="13" id="KW-0472">Membrane</keyword>
<evidence type="ECO:0000256" key="8">
    <source>
        <dbReference type="ARBA" id="ARBA00023002"/>
    </source>
</evidence>
<dbReference type="GO" id="GO:0006457">
    <property type="term" value="P:protein folding"/>
    <property type="evidence" value="ECO:0007669"/>
    <property type="project" value="TreeGrafter"/>
</dbReference>
<organism evidence="18 19">
    <name type="scientific">Betta splendens</name>
    <name type="common">Siamese fighting fish</name>
    <dbReference type="NCBI Taxonomy" id="158456"/>
    <lineage>
        <taxon>Eukaryota</taxon>
        <taxon>Metazoa</taxon>
        <taxon>Chordata</taxon>
        <taxon>Craniata</taxon>
        <taxon>Vertebrata</taxon>
        <taxon>Euteleostomi</taxon>
        <taxon>Actinopterygii</taxon>
        <taxon>Neopterygii</taxon>
        <taxon>Teleostei</taxon>
        <taxon>Neoteleostei</taxon>
        <taxon>Acanthomorphata</taxon>
        <taxon>Anabantaria</taxon>
        <taxon>Anabantiformes</taxon>
        <taxon>Anabantoidei</taxon>
        <taxon>Osphronemidae</taxon>
        <taxon>Betta</taxon>
    </lineage>
</organism>
<keyword evidence="9" id="KW-1015">Disulfide bond</keyword>
<feature type="transmembrane region" description="Helical" evidence="13">
    <location>
        <begin position="760"/>
        <end position="777"/>
    </location>
</feature>
<dbReference type="GO" id="GO:0005615">
    <property type="term" value="C:extracellular space"/>
    <property type="evidence" value="ECO:0007669"/>
    <property type="project" value="TreeGrafter"/>
</dbReference>
<comment type="subcellular location">
    <subcellularLocation>
        <location evidence="2">Secreted</location>
    </subcellularLocation>
</comment>
<evidence type="ECO:0000256" key="9">
    <source>
        <dbReference type="ARBA" id="ARBA00023157"/>
    </source>
</evidence>
<evidence type="ECO:0000256" key="7">
    <source>
        <dbReference type="ARBA" id="ARBA00022827"/>
    </source>
</evidence>
<protein>
    <recommendedName>
        <fullName evidence="13">Sulfhydryl oxidase</fullName>
        <ecNumber evidence="13">1.8.3.2</ecNumber>
    </recommendedName>
</protein>
<dbReference type="KEGG" id="bspl:114853763"/>
<feature type="chain" id="PRO_5027828128" description="Sulfhydryl oxidase" evidence="15">
    <location>
        <begin position="43"/>
        <end position="790"/>
    </location>
</feature>
<dbReference type="InterPro" id="IPR036249">
    <property type="entry name" value="Thioredoxin-like_sf"/>
</dbReference>
<keyword evidence="18" id="KW-1185">Reference proteome</keyword>
<dbReference type="InterPro" id="IPR017937">
    <property type="entry name" value="Thioredoxin_CS"/>
</dbReference>
<feature type="region of interest" description="Disordered" evidence="14">
    <location>
        <begin position="567"/>
        <end position="644"/>
    </location>
</feature>
<keyword evidence="10" id="KW-0325">Glycoprotein</keyword>
<dbReference type="InterPro" id="IPR040986">
    <property type="entry name" value="QSOX_FAD-bd_dom"/>
</dbReference>
<keyword evidence="7 13" id="KW-0274">FAD</keyword>
<keyword evidence="6 15" id="KW-0732">Signal</keyword>
<dbReference type="SUPFAM" id="SSF69000">
    <property type="entry name" value="FAD-dependent thiol oxidase"/>
    <property type="match status" value="1"/>
</dbReference>
<dbReference type="Pfam" id="PF04777">
    <property type="entry name" value="Evr1_Alr"/>
    <property type="match status" value="1"/>
</dbReference>
<evidence type="ECO:0000256" key="2">
    <source>
        <dbReference type="ARBA" id="ARBA00004613"/>
    </source>
</evidence>
<evidence type="ECO:0000313" key="19">
    <source>
        <dbReference type="RefSeq" id="XP_029003372.1"/>
    </source>
</evidence>
<dbReference type="PROSITE" id="PS51352">
    <property type="entry name" value="THIOREDOXIN_2"/>
    <property type="match status" value="1"/>
</dbReference>
<dbReference type="GO" id="GO:0000139">
    <property type="term" value="C:Golgi membrane"/>
    <property type="evidence" value="ECO:0007669"/>
    <property type="project" value="TreeGrafter"/>
</dbReference>
<dbReference type="AlphaFoldDB" id="A0A6P7MAN6"/>
<comment type="cofactor">
    <cofactor evidence="1 13">
        <name>FAD</name>
        <dbReference type="ChEBI" id="CHEBI:57692"/>
    </cofactor>
</comment>
<feature type="compositionally biased region" description="Acidic residues" evidence="14">
    <location>
        <begin position="588"/>
        <end position="605"/>
    </location>
</feature>
<keyword evidence="13" id="KW-0812">Transmembrane</keyword>
<evidence type="ECO:0000256" key="6">
    <source>
        <dbReference type="ARBA" id="ARBA00022729"/>
    </source>
</evidence>
<dbReference type="InterPro" id="IPR036774">
    <property type="entry name" value="ERV/ALR_sulphydryl_oxid_sf"/>
</dbReference>
<keyword evidence="13" id="KW-1133">Transmembrane helix</keyword>
<dbReference type="GeneID" id="114853763"/>
<dbReference type="OrthoDB" id="59470at2759"/>
<dbReference type="Proteomes" id="UP000515150">
    <property type="component" value="Chromosome 4"/>
</dbReference>
<dbReference type="FunFam" id="3.40.30.10:FF:000073">
    <property type="entry name" value="Sulfhydryl oxidase"/>
    <property type="match status" value="1"/>
</dbReference>
<dbReference type="GO" id="GO:0003756">
    <property type="term" value="F:protein disulfide isomerase activity"/>
    <property type="evidence" value="ECO:0007669"/>
    <property type="project" value="TreeGrafter"/>
</dbReference>
<comment type="catalytic activity">
    <reaction evidence="12 13">
        <text>2 R'C(R)SH + O2 = R'C(R)S-S(R)CR' + H2O2</text>
        <dbReference type="Rhea" id="RHEA:17357"/>
        <dbReference type="ChEBI" id="CHEBI:15379"/>
        <dbReference type="ChEBI" id="CHEBI:16240"/>
        <dbReference type="ChEBI" id="CHEBI:16520"/>
        <dbReference type="ChEBI" id="CHEBI:17412"/>
        <dbReference type="EC" id="1.8.3.2"/>
    </reaction>
</comment>
<evidence type="ECO:0000259" key="17">
    <source>
        <dbReference type="PROSITE" id="PS51352"/>
    </source>
</evidence>
<evidence type="ECO:0000256" key="10">
    <source>
        <dbReference type="ARBA" id="ARBA00023180"/>
    </source>
</evidence>
<proteinExistence type="inferred from homology"/>
<dbReference type="Gene3D" id="3.40.30.10">
    <property type="entry name" value="Glutaredoxin"/>
    <property type="match status" value="2"/>
</dbReference>
<feature type="signal peptide" evidence="15">
    <location>
        <begin position="1"/>
        <end position="42"/>
    </location>
</feature>
<dbReference type="CDD" id="cd02992">
    <property type="entry name" value="PDI_a_QSOX"/>
    <property type="match status" value="1"/>
</dbReference>
<dbReference type="FunFam" id="3.40.30.10:FF:000080">
    <property type="entry name" value="Sulfhydryl oxidase"/>
    <property type="match status" value="1"/>
</dbReference>
<dbReference type="GO" id="GO:0016971">
    <property type="term" value="F:flavin-dependent sulfhydryl oxidase activity"/>
    <property type="evidence" value="ECO:0007669"/>
    <property type="project" value="InterPro"/>
</dbReference>
<keyword evidence="8 13" id="KW-0560">Oxidoreductase</keyword>
<accession>A0A6P7MAN6</accession>
<dbReference type="Pfam" id="PF00085">
    <property type="entry name" value="Thioredoxin"/>
    <property type="match status" value="1"/>
</dbReference>
<dbReference type="PANTHER" id="PTHR22897:SF6">
    <property type="entry name" value="SULFHYDRYL OXIDASE 1"/>
    <property type="match status" value="1"/>
</dbReference>
<dbReference type="EC" id="1.8.3.2" evidence="13"/>
<keyword evidence="5 13" id="KW-0285">Flavoprotein</keyword>
<dbReference type="SUPFAM" id="SSF52833">
    <property type="entry name" value="Thioredoxin-like"/>
    <property type="match status" value="1"/>
</dbReference>
<feature type="domain" description="Thioredoxin" evidence="17">
    <location>
        <begin position="33"/>
        <end position="166"/>
    </location>
</feature>
<dbReference type="FunFam" id="1.20.120.310:FF:000001">
    <property type="entry name" value="Sulfhydryl oxidase"/>
    <property type="match status" value="1"/>
</dbReference>
<dbReference type="RefSeq" id="XP_029003372.1">
    <property type="nucleotide sequence ID" value="XM_029147539.3"/>
</dbReference>
<evidence type="ECO:0000256" key="4">
    <source>
        <dbReference type="ARBA" id="ARBA00022525"/>
    </source>
</evidence>
<dbReference type="InterPro" id="IPR042568">
    <property type="entry name" value="QSOX_FAD-bd_sf"/>
</dbReference>
<dbReference type="Gene3D" id="1.20.120.310">
    <property type="entry name" value="ERV/ALR sulfhydryl oxidase domain"/>
    <property type="match status" value="1"/>
</dbReference>
<dbReference type="PANTHER" id="PTHR22897">
    <property type="entry name" value="QUIESCIN Q6-RELATED SULFHYDRYL OXIDASE"/>
    <property type="match status" value="1"/>
</dbReference>
<dbReference type="Pfam" id="PF18371">
    <property type="entry name" value="FAD_SOX"/>
    <property type="match status" value="1"/>
</dbReference>
<comment type="function">
    <text evidence="11">Catalyzes the oxidation of sulfhydryl groups in peptide and protein thiols to disulfides with the reduction of oxygen to hydrogen peroxide. Plays a role in disulfide bond formation in a variety of extracellular proteins. In fibroblasts, required for normal incorporation of laminin into the extracellular matrix, and thereby for normal cell-cell adhesion and cell migration.</text>
</comment>
<comment type="similarity">
    <text evidence="3 13">Belongs to the quiescin-sulfhydryl oxidase (QSOX) family.</text>
</comment>
<dbReference type="Gene3D" id="1.20.120.1960">
    <property type="entry name" value="QSOX sulfhydryl oxidase domain"/>
    <property type="match status" value="1"/>
</dbReference>
<evidence type="ECO:0000259" key="16">
    <source>
        <dbReference type="PROSITE" id="PS51324"/>
    </source>
</evidence>
<dbReference type="FunFam" id="1.20.120.1960:FF:000001">
    <property type="entry name" value="Sulfhydryl oxidase"/>
    <property type="match status" value="1"/>
</dbReference>
<dbReference type="InterPro" id="IPR017905">
    <property type="entry name" value="ERV/ALR_sulphydryl_oxidase"/>
</dbReference>
<dbReference type="InParanoid" id="A0A6P7MAN6"/>
<evidence type="ECO:0000313" key="18">
    <source>
        <dbReference type="Proteomes" id="UP000515150"/>
    </source>
</evidence>